<dbReference type="Gene3D" id="1.10.260.40">
    <property type="entry name" value="lambda repressor-like DNA-binding domains"/>
    <property type="match status" value="1"/>
</dbReference>
<evidence type="ECO:0000313" key="2">
    <source>
        <dbReference type="EMBL" id="MBF6224474.1"/>
    </source>
</evidence>
<evidence type="ECO:0000313" key="3">
    <source>
        <dbReference type="Proteomes" id="UP000807309"/>
    </source>
</evidence>
<feature type="domain" description="HTH cro/C1-type" evidence="1">
    <location>
        <begin position="12"/>
        <end position="38"/>
    </location>
</feature>
<organism evidence="2 3">
    <name type="scientific">Nocardia abscessus</name>
    <dbReference type="NCBI Taxonomy" id="120957"/>
    <lineage>
        <taxon>Bacteria</taxon>
        <taxon>Bacillati</taxon>
        <taxon>Actinomycetota</taxon>
        <taxon>Actinomycetes</taxon>
        <taxon>Mycobacteriales</taxon>
        <taxon>Nocardiaceae</taxon>
        <taxon>Nocardia</taxon>
    </lineage>
</organism>
<dbReference type="CDD" id="cd00093">
    <property type="entry name" value="HTH_XRE"/>
    <property type="match status" value="1"/>
</dbReference>
<comment type="caution">
    <text evidence="2">The sequence shown here is derived from an EMBL/GenBank/DDBJ whole genome shotgun (WGS) entry which is preliminary data.</text>
</comment>
<sequence>MQVTWTGAQATALRVALGLTQKRFAEKSGIGLSTVKKWAALGPAITLSERTLSDVMGMLERATPQQRARFAEATMLPLSSEGTADTLGVQWVPGVWTAAATTVADDLAREDLMFDRRQLSRALLGVVVGAPLLEPIERWLAQDSVPMVSGRSRPGIGLQEVEALENAARVFRTWDDQHGGGLRRKAVVGQLAEVNELLGEAHPPEIRRRLAGTMAQLAETAAIMSWDSGEQHLAQRYYALAVRSGREADDPAFCAVVLAGMARQLLSLHQPGDALELLRLAQEYSAGRLTPATEAMLYTREAWAYAKLERPTAFRRTCEKACTALTSGDRTEDPHWIRYFDAAELAGTIGGRLLELARRDPSYAGEAAEQIGQAIALRDPNRRRSAALDQLNMVEARLIEGELEEACRIGRAALAVAEQTASDRVAQKLTRVYNRTGDFVRERAVIDLRERMRPLVTTTA</sequence>
<dbReference type="InterPro" id="IPR010982">
    <property type="entry name" value="Lambda_DNA-bd_dom_sf"/>
</dbReference>
<proteinExistence type="predicted"/>
<dbReference type="PROSITE" id="PS50943">
    <property type="entry name" value="HTH_CROC1"/>
    <property type="match status" value="1"/>
</dbReference>
<gene>
    <name evidence="2" type="ORF">IU470_05020</name>
</gene>
<name>A0ABS0C751_9NOCA</name>
<reference evidence="2 3" key="1">
    <citation type="submission" date="2020-10" db="EMBL/GenBank/DDBJ databases">
        <title>Identification of Nocardia species via Next-generation sequencing and recognition of intraspecies genetic diversity.</title>
        <authorList>
            <person name="Li P."/>
            <person name="Li P."/>
            <person name="Lu B."/>
        </authorList>
    </citation>
    <scope>NUCLEOTIDE SEQUENCE [LARGE SCALE GENOMIC DNA]</scope>
    <source>
        <strain evidence="2 3">N-11</strain>
    </source>
</reference>
<keyword evidence="3" id="KW-1185">Reference proteome</keyword>
<dbReference type="Proteomes" id="UP000807309">
    <property type="component" value="Unassembled WGS sequence"/>
</dbReference>
<dbReference type="EMBL" id="JADLRE010000003">
    <property type="protein sequence ID" value="MBF6224474.1"/>
    <property type="molecule type" value="Genomic_DNA"/>
</dbReference>
<dbReference type="InterPro" id="IPR001387">
    <property type="entry name" value="Cro/C1-type_HTH"/>
</dbReference>
<protein>
    <recommendedName>
        <fullName evidence="1">HTH cro/C1-type domain-containing protein</fullName>
    </recommendedName>
</protein>
<accession>A0ABS0C751</accession>
<dbReference type="RefSeq" id="WP_195031837.1">
    <property type="nucleotide sequence ID" value="NZ_JADLRE010000003.1"/>
</dbReference>
<evidence type="ECO:0000259" key="1">
    <source>
        <dbReference type="PROSITE" id="PS50943"/>
    </source>
</evidence>